<evidence type="ECO:0000256" key="1">
    <source>
        <dbReference type="SAM" id="MobiDB-lite"/>
    </source>
</evidence>
<sequence>MDHNENLEDLNRSAESGSTEEASIKRAKLRRLQMEKAKKGDKPGVYGWGSVWGFQNGISWTLHL</sequence>
<dbReference type="STRING" id="545694.TREPR_1908"/>
<dbReference type="HOGENOM" id="CLU_2866524_0_0_12"/>
<evidence type="ECO:0000313" key="2">
    <source>
        <dbReference type="EMBL" id="AEF86871.1"/>
    </source>
</evidence>
<name>F5YL27_TREPZ</name>
<reference evidence="3" key="1">
    <citation type="submission" date="2009-12" db="EMBL/GenBank/DDBJ databases">
        <title>Complete sequence of Treponema primitia strain ZAS-2.</title>
        <authorList>
            <person name="Tetu S.G."/>
            <person name="Matson E."/>
            <person name="Ren Q."/>
            <person name="Seshadri R."/>
            <person name="Elbourne L."/>
            <person name="Hassan K.A."/>
            <person name="Durkin A."/>
            <person name="Radune D."/>
            <person name="Mohamoud Y."/>
            <person name="Shay R."/>
            <person name="Jin S."/>
            <person name="Zhang X."/>
            <person name="Lucey K."/>
            <person name="Ballor N.R."/>
            <person name="Ottesen E."/>
            <person name="Rosenthal R."/>
            <person name="Allen A."/>
            <person name="Leadbetter J.R."/>
            <person name="Paulsen I.T."/>
        </authorList>
    </citation>
    <scope>NUCLEOTIDE SEQUENCE [LARGE SCALE GENOMIC DNA]</scope>
    <source>
        <strain evidence="3">ATCC BAA-887 / DSM 12427 / ZAS-2</strain>
    </source>
</reference>
<evidence type="ECO:0000313" key="3">
    <source>
        <dbReference type="Proteomes" id="UP000009223"/>
    </source>
</evidence>
<feature type="region of interest" description="Disordered" evidence="1">
    <location>
        <begin position="1"/>
        <end position="25"/>
    </location>
</feature>
<keyword evidence="3" id="KW-1185">Reference proteome</keyword>
<dbReference type="KEGG" id="tpi:TREPR_1908"/>
<protein>
    <submittedName>
        <fullName evidence="2">Uncharacterized protein</fullName>
    </submittedName>
</protein>
<dbReference type="RefSeq" id="WP_015708240.1">
    <property type="nucleotide sequence ID" value="NC_015578.1"/>
</dbReference>
<dbReference type="Proteomes" id="UP000009223">
    <property type="component" value="Chromosome"/>
</dbReference>
<proteinExistence type="predicted"/>
<accession>F5YL27</accession>
<organism evidence="2 3">
    <name type="scientific">Treponema primitia (strain ATCC BAA-887 / DSM 12427 / ZAS-2)</name>
    <dbReference type="NCBI Taxonomy" id="545694"/>
    <lineage>
        <taxon>Bacteria</taxon>
        <taxon>Pseudomonadati</taxon>
        <taxon>Spirochaetota</taxon>
        <taxon>Spirochaetia</taxon>
        <taxon>Spirochaetales</taxon>
        <taxon>Treponemataceae</taxon>
        <taxon>Treponema</taxon>
    </lineage>
</organism>
<dbReference type="AlphaFoldDB" id="F5YL27"/>
<reference evidence="2 3" key="2">
    <citation type="journal article" date="2011" name="ISME J.">
        <title>RNA-seq reveals cooperative metabolic interactions between two termite-gut spirochete species in co-culture.</title>
        <authorList>
            <person name="Rosenthal A.Z."/>
            <person name="Matson E.G."/>
            <person name="Eldar A."/>
            <person name="Leadbetter J.R."/>
        </authorList>
    </citation>
    <scope>NUCLEOTIDE SEQUENCE [LARGE SCALE GENOMIC DNA]</scope>
    <source>
        <strain evidence="3">ATCC BAA-887 / DSM 12427 / ZAS-2</strain>
    </source>
</reference>
<feature type="compositionally biased region" description="Basic and acidic residues" evidence="1">
    <location>
        <begin position="1"/>
        <end position="12"/>
    </location>
</feature>
<dbReference type="EMBL" id="CP001843">
    <property type="protein sequence ID" value="AEF86871.1"/>
    <property type="molecule type" value="Genomic_DNA"/>
</dbReference>
<gene>
    <name evidence="2" type="ordered locus">TREPR_1908</name>
</gene>